<evidence type="ECO:0000313" key="1">
    <source>
        <dbReference type="EMBL" id="MFE8694916.1"/>
    </source>
</evidence>
<comment type="caution">
    <text evidence="1">The sequence shown here is derived from an EMBL/GenBank/DDBJ whole genome shotgun (WGS) entry which is preliminary data.</text>
</comment>
<keyword evidence="2" id="KW-1185">Reference proteome</keyword>
<reference evidence="1 2" key="1">
    <citation type="submission" date="2024-08" db="EMBL/GenBank/DDBJ databases">
        <title>Two novel Cytobacillus novel species.</title>
        <authorList>
            <person name="Liu G."/>
        </authorList>
    </citation>
    <scope>NUCLEOTIDE SEQUENCE [LARGE SCALE GENOMIC DNA]</scope>
    <source>
        <strain evidence="1 2">FJAT-53684</strain>
    </source>
</reference>
<sequence>MTINHAGTLGKEYFISYIKLIMNACGCSVDEAKEQKFKRLFNNQEESMGRETYKQFLIAYRELHGWQS</sequence>
<accession>A0ABW6JST6</accession>
<proteinExistence type="predicted"/>
<organism evidence="1 2">
    <name type="scientific">Cytobacillus mangrovibacter</name>
    <dbReference type="NCBI Taxonomy" id="3299024"/>
    <lineage>
        <taxon>Bacteria</taxon>
        <taxon>Bacillati</taxon>
        <taxon>Bacillota</taxon>
        <taxon>Bacilli</taxon>
        <taxon>Bacillales</taxon>
        <taxon>Bacillaceae</taxon>
        <taxon>Cytobacillus</taxon>
    </lineage>
</organism>
<protein>
    <submittedName>
        <fullName evidence="1">Uncharacterized protein</fullName>
    </submittedName>
</protein>
<dbReference type="RefSeq" id="WP_389214117.1">
    <property type="nucleotide sequence ID" value="NZ_JBIACJ010000001.1"/>
</dbReference>
<gene>
    <name evidence="1" type="ORF">ACFYKT_00940</name>
</gene>
<dbReference type="EMBL" id="JBIACJ010000001">
    <property type="protein sequence ID" value="MFE8694916.1"/>
    <property type="molecule type" value="Genomic_DNA"/>
</dbReference>
<dbReference type="Proteomes" id="UP001601058">
    <property type="component" value="Unassembled WGS sequence"/>
</dbReference>
<evidence type="ECO:0000313" key="2">
    <source>
        <dbReference type="Proteomes" id="UP001601058"/>
    </source>
</evidence>
<name>A0ABW6JST6_9BACI</name>